<dbReference type="Pfam" id="PF04198">
    <property type="entry name" value="Sugar-bind"/>
    <property type="match status" value="1"/>
</dbReference>
<dbReference type="InterPro" id="IPR037171">
    <property type="entry name" value="NagB/RpiA_transferase-like"/>
</dbReference>
<dbReference type="Gene3D" id="3.40.50.1360">
    <property type="match status" value="1"/>
</dbReference>
<feature type="domain" description="Sugar-binding" evidence="5">
    <location>
        <begin position="66"/>
        <end position="319"/>
    </location>
</feature>
<evidence type="ECO:0000256" key="4">
    <source>
        <dbReference type="ARBA" id="ARBA00023163"/>
    </source>
</evidence>
<dbReference type="PANTHER" id="PTHR34294:SF1">
    <property type="entry name" value="TRANSCRIPTIONAL REGULATOR LSRR"/>
    <property type="match status" value="1"/>
</dbReference>
<name>A0A3B0TD31_9ZZZZ</name>
<dbReference type="EMBL" id="UOEM01000097">
    <property type="protein sequence ID" value="VAW16395.1"/>
    <property type="molecule type" value="Genomic_DNA"/>
</dbReference>
<evidence type="ECO:0000256" key="2">
    <source>
        <dbReference type="ARBA" id="ARBA00023015"/>
    </source>
</evidence>
<reference evidence="6" key="1">
    <citation type="submission" date="2018-06" db="EMBL/GenBank/DDBJ databases">
        <authorList>
            <person name="Zhirakovskaya E."/>
        </authorList>
    </citation>
    <scope>NUCLEOTIDE SEQUENCE</scope>
</reference>
<dbReference type="GO" id="GO:0030246">
    <property type="term" value="F:carbohydrate binding"/>
    <property type="evidence" value="ECO:0007669"/>
    <property type="project" value="InterPro"/>
</dbReference>
<accession>A0A3B0TD31</accession>
<keyword evidence="2" id="KW-0805">Transcription regulation</keyword>
<keyword evidence="3" id="KW-0238">DNA-binding</keyword>
<keyword evidence="4" id="KW-0804">Transcription</keyword>
<dbReference type="GO" id="GO:0003677">
    <property type="term" value="F:DNA binding"/>
    <property type="evidence" value="ECO:0007669"/>
    <property type="project" value="UniProtKB-KW"/>
</dbReference>
<evidence type="ECO:0000256" key="3">
    <source>
        <dbReference type="ARBA" id="ARBA00023125"/>
    </source>
</evidence>
<protein>
    <submittedName>
        <fullName evidence="6">Transcriptional regulator of sorbose uptake and utilization genes</fullName>
    </submittedName>
</protein>
<dbReference type="SUPFAM" id="SSF100950">
    <property type="entry name" value="NagB/RpiA/CoA transferase-like"/>
    <property type="match status" value="1"/>
</dbReference>
<gene>
    <name evidence="6" type="ORF">MNBD_ALPHA09-211</name>
</gene>
<evidence type="ECO:0000313" key="6">
    <source>
        <dbReference type="EMBL" id="VAW16395.1"/>
    </source>
</evidence>
<dbReference type="AlphaFoldDB" id="A0A3B0TD31"/>
<dbReference type="InterPro" id="IPR051054">
    <property type="entry name" value="SorC_transcr_regulators"/>
</dbReference>
<dbReference type="InterPro" id="IPR007324">
    <property type="entry name" value="Sugar-bd_dom_put"/>
</dbReference>
<comment type="similarity">
    <text evidence="1">Belongs to the SorC transcriptional regulatory family.</text>
</comment>
<dbReference type="Gene3D" id="1.10.10.10">
    <property type="entry name" value="Winged helix-like DNA-binding domain superfamily/Winged helix DNA-binding domain"/>
    <property type="match status" value="1"/>
</dbReference>
<evidence type="ECO:0000259" key="5">
    <source>
        <dbReference type="Pfam" id="PF04198"/>
    </source>
</evidence>
<evidence type="ECO:0000256" key="1">
    <source>
        <dbReference type="ARBA" id="ARBA00010466"/>
    </source>
</evidence>
<sequence>MAGRSKSLTIDQEERLLVRIAWACEIEGNTQAEVAKRFGITRLRVNKALGQARRRGIVRISINSDYAPCAELERDLTGKFGLARAEIVPRPMNPADTQTMVGMALGNYLSGILTGPDVKLFGMAWGNTLNLATRFMAPVNRPDLEIVSVMGGLTKGSDLNSYEITRRLADICNADLSYFTVPIYASSAQSRDILIAQDVFLEIIEKIRSTDAIALAAGDISDASLLMRDGLPTEYSPDELIAKGAVGDILGYMLDEAGALVDHPINNRVIGISLEDLGAIPNVILAAGGSYKVAIMRAILARGVIDTLVTDEATAVALLT</sequence>
<dbReference type="InterPro" id="IPR036388">
    <property type="entry name" value="WH-like_DNA-bd_sf"/>
</dbReference>
<dbReference type="PANTHER" id="PTHR34294">
    <property type="entry name" value="TRANSCRIPTIONAL REGULATOR-RELATED"/>
    <property type="match status" value="1"/>
</dbReference>
<proteinExistence type="inferred from homology"/>
<organism evidence="6">
    <name type="scientific">hydrothermal vent metagenome</name>
    <dbReference type="NCBI Taxonomy" id="652676"/>
    <lineage>
        <taxon>unclassified sequences</taxon>
        <taxon>metagenomes</taxon>
        <taxon>ecological metagenomes</taxon>
    </lineage>
</organism>